<evidence type="ECO:0000313" key="2">
    <source>
        <dbReference type="Proteomes" id="UP001321305"/>
    </source>
</evidence>
<dbReference type="Proteomes" id="UP001321305">
    <property type="component" value="Chromosome"/>
</dbReference>
<gene>
    <name evidence="1" type="ORF">PIECOFPK_01442</name>
</gene>
<accession>A0ABZ2EKB4</accession>
<keyword evidence="2" id="KW-1185">Reference proteome</keyword>
<name>A0ABZ2EKB4_9BACT</name>
<protein>
    <submittedName>
        <fullName evidence="1">Uncharacterized protein</fullName>
    </submittedName>
</protein>
<proteinExistence type="predicted"/>
<dbReference type="EMBL" id="CP144143">
    <property type="protein sequence ID" value="WWC83716.1"/>
    <property type="molecule type" value="Genomic_DNA"/>
</dbReference>
<sequence>MPRYLAPHLKKIQLERNVPFLFTDITSNRECAKTKGETVVFRPFYF</sequence>
<reference evidence="2" key="1">
    <citation type="submission" date="2024-01" db="EMBL/GenBank/DDBJ databases">
        <title>Mycovorax composti gen. nov. sp. nov., a member of the family Chitinophagaceae isolated from button mushroom compost.</title>
        <authorList>
            <person name="Thai M."/>
            <person name="Bell T.L."/>
            <person name="Kertesz M.A."/>
        </authorList>
    </citation>
    <scope>NUCLEOTIDE SEQUENCE [LARGE SCALE GENOMIC DNA]</scope>
    <source>
        <strain evidence="2">C216</strain>
    </source>
</reference>
<organism evidence="1 2">
    <name type="scientific">Mycovorax composti</name>
    <dbReference type="NCBI Taxonomy" id="2962693"/>
    <lineage>
        <taxon>Bacteria</taxon>
        <taxon>Pseudomonadati</taxon>
        <taxon>Bacteroidota</taxon>
        <taxon>Chitinophagia</taxon>
        <taxon>Chitinophagales</taxon>
        <taxon>Chitinophagaceae</taxon>
        <taxon>Mycovorax</taxon>
    </lineage>
</organism>
<evidence type="ECO:0000313" key="1">
    <source>
        <dbReference type="EMBL" id="WWC83716.1"/>
    </source>
</evidence>